<organism evidence="1 2">
    <name type="scientific">Trichinella murrelli</name>
    <dbReference type="NCBI Taxonomy" id="144512"/>
    <lineage>
        <taxon>Eukaryota</taxon>
        <taxon>Metazoa</taxon>
        <taxon>Ecdysozoa</taxon>
        <taxon>Nematoda</taxon>
        <taxon>Enoplea</taxon>
        <taxon>Dorylaimia</taxon>
        <taxon>Trichinellida</taxon>
        <taxon>Trichinellidae</taxon>
        <taxon>Trichinella</taxon>
    </lineage>
</organism>
<accession>A0A0V0TBI8</accession>
<dbReference type="Proteomes" id="UP000055048">
    <property type="component" value="Unassembled WGS sequence"/>
</dbReference>
<evidence type="ECO:0000313" key="2">
    <source>
        <dbReference type="Proteomes" id="UP000055048"/>
    </source>
</evidence>
<protein>
    <submittedName>
        <fullName evidence="1">Uncharacterized protein</fullName>
    </submittedName>
</protein>
<comment type="caution">
    <text evidence="1">The sequence shown here is derived from an EMBL/GenBank/DDBJ whole genome shotgun (WGS) entry which is preliminary data.</text>
</comment>
<name>A0A0V0TBI8_9BILA</name>
<proteinExistence type="predicted"/>
<sequence>MACIQSGETVDHVSLYLTPFAFGAPTGGNAPCSNIGTLSTISSHYKIKKQDSCNGHVANPLQGETKWECTKCELSPCHQKGYLNNGIVEVPEETDCREVTVSPVANSESSHIIGQALDLKRWKWRRGLCEERTEKRRQNNSAISRYGTQRLKLHFKIWIFPQAKP</sequence>
<dbReference type="AlphaFoldDB" id="A0A0V0TBI8"/>
<reference evidence="1 2" key="1">
    <citation type="submission" date="2015-01" db="EMBL/GenBank/DDBJ databases">
        <title>Evolution of Trichinella species and genotypes.</title>
        <authorList>
            <person name="Korhonen P.K."/>
            <person name="Edoardo P."/>
            <person name="Giuseppe L.R."/>
            <person name="Gasser R.B."/>
        </authorList>
    </citation>
    <scope>NUCLEOTIDE SEQUENCE [LARGE SCALE GENOMIC DNA]</scope>
    <source>
        <strain evidence="1">ISS417</strain>
    </source>
</reference>
<gene>
    <name evidence="1" type="ORF">T05_16184</name>
</gene>
<evidence type="ECO:0000313" key="1">
    <source>
        <dbReference type="EMBL" id="KRX36367.1"/>
    </source>
</evidence>
<keyword evidence="2" id="KW-1185">Reference proteome</keyword>
<dbReference type="EMBL" id="JYDJ01000369">
    <property type="protein sequence ID" value="KRX36367.1"/>
    <property type="molecule type" value="Genomic_DNA"/>
</dbReference>